<gene>
    <name evidence="1" type="ORF">BGC07_11535</name>
</gene>
<proteinExistence type="predicted"/>
<accession>A0ABX3A486</accession>
<protein>
    <submittedName>
        <fullName evidence="1">Uncharacterized protein</fullName>
    </submittedName>
</protein>
<dbReference type="RefSeq" id="WP_069313231.1">
    <property type="nucleotide sequence ID" value="NZ_MDTU01000001.1"/>
</dbReference>
<organism evidence="1 2">
    <name type="scientific">Piscirickettsia litoralis</name>
    <dbReference type="NCBI Taxonomy" id="1891921"/>
    <lineage>
        <taxon>Bacteria</taxon>
        <taxon>Pseudomonadati</taxon>
        <taxon>Pseudomonadota</taxon>
        <taxon>Gammaproteobacteria</taxon>
        <taxon>Thiotrichales</taxon>
        <taxon>Piscirickettsiaceae</taxon>
        <taxon>Piscirickettsia</taxon>
    </lineage>
</organism>
<dbReference type="EMBL" id="MDTU01000001">
    <property type="protein sequence ID" value="ODN43434.1"/>
    <property type="molecule type" value="Genomic_DNA"/>
</dbReference>
<evidence type="ECO:0000313" key="2">
    <source>
        <dbReference type="Proteomes" id="UP000094329"/>
    </source>
</evidence>
<keyword evidence="2" id="KW-1185">Reference proteome</keyword>
<evidence type="ECO:0000313" key="1">
    <source>
        <dbReference type="EMBL" id="ODN43434.1"/>
    </source>
</evidence>
<sequence>MSSNNNDPFEKINNQLTEVRKSLATANAKTLDEQSLHSHHDSFMNYYEEGLALLDAMKSEPSK</sequence>
<reference evidence="1 2" key="1">
    <citation type="submission" date="2016-08" db="EMBL/GenBank/DDBJ databases">
        <title>Draft genome sequence of Candidatus Piscirickettsia litoralis, from seawater.</title>
        <authorList>
            <person name="Wan X."/>
            <person name="Lee A.J."/>
            <person name="Hou S."/>
            <person name="Donachie S.P."/>
        </authorList>
    </citation>
    <scope>NUCLEOTIDE SEQUENCE [LARGE SCALE GENOMIC DNA]</scope>
    <source>
        <strain evidence="1 2">Y2</strain>
    </source>
</reference>
<name>A0ABX3A486_9GAMM</name>
<dbReference type="Proteomes" id="UP000094329">
    <property type="component" value="Unassembled WGS sequence"/>
</dbReference>
<comment type="caution">
    <text evidence="1">The sequence shown here is derived from an EMBL/GenBank/DDBJ whole genome shotgun (WGS) entry which is preliminary data.</text>
</comment>